<sequence length="447" mass="51507">MLNETAGGIFLYKSPNQAFQFLDDKSIKLRSCMEMRKNYNNRGVDYASKNDDTPMCECLKVNYIHSEGYQNCDSHDSNSLQSHSKQLQSKNDAEKSLTELNNDVKNGLEHFKIYLAPLPLREQRHPFLRYQGLEYTDVDIAYFKERLERIYSREIHRVQVMDFLGMPKIMRDGLFAWMVMEHRDDAGVVVFTSRAWRRLVDTRGPLYYSVLVKWSQETIELEVVYSGLGLHTGEEMEYPSFARYWSKSERMIPGKRDLHDYWRGISTDGDFFGPPSSYTLIRDPVLRLCHRMMAHSIVGGVMHLKRFATGRKSGAHISGGQFVARLAEHFGLLTTEILGGLTVITHELLIIDMGELIIGDVHAIRRELTEQRKVIDAMARDFSRFSTGQELPTCHILRSMYLIRDIESDRGLARPAPPIKPGRPRERISMNIGGEFTNLEDLEVLES</sequence>
<organism evidence="2 3">
    <name type="scientific">Tanacetum coccineum</name>
    <dbReference type="NCBI Taxonomy" id="301880"/>
    <lineage>
        <taxon>Eukaryota</taxon>
        <taxon>Viridiplantae</taxon>
        <taxon>Streptophyta</taxon>
        <taxon>Embryophyta</taxon>
        <taxon>Tracheophyta</taxon>
        <taxon>Spermatophyta</taxon>
        <taxon>Magnoliopsida</taxon>
        <taxon>eudicotyledons</taxon>
        <taxon>Gunneridae</taxon>
        <taxon>Pentapetalae</taxon>
        <taxon>asterids</taxon>
        <taxon>campanulids</taxon>
        <taxon>Asterales</taxon>
        <taxon>Asteraceae</taxon>
        <taxon>Asteroideae</taxon>
        <taxon>Anthemideae</taxon>
        <taxon>Anthemidinae</taxon>
        <taxon>Tanacetum</taxon>
    </lineage>
</organism>
<feature type="compositionally biased region" description="Low complexity" evidence="1">
    <location>
        <begin position="77"/>
        <end position="90"/>
    </location>
</feature>
<proteinExistence type="predicted"/>
<dbReference type="Proteomes" id="UP001151760">
    <property type="component" value="Unassembled WGS sequence"/>
</dbReference>
<evidence type="ECO:0000256" key="1">
    <source>
        <dbReference type="SAM" id="MobiDB-lite"/>
    </source>
</evidence>
<gene>
    <name evidence="2" type="ORF">Tco_1083023</name>
</gene>
<evidence type="ECO:0000313" key="3">
    <source>
        <dbReference type="Proteomes" id="UP001151760"/>
    </source>
</evidence>
<accession>A0ABQ5I469</accession>
<evidence type="ECO:0000313" key="2">
    <source>
        <dbReference type="EMBL" id="GJT94178.1"/>
    </source>
</evidence>
<protein>
    <submittedName>
        <fullName evidence="2">Uncharacterized protein</fullName>
    </submittedName>
</protein>
<name>A0ABQ5I469_9ASTR</name>
<keyword evidence="3" id="KW-1185">Reference proteome</keyword>
<reference evidence="2" key="1">
    <citation type="journal article" date="2022" name="Int. J. Mol. Sci.">
        <title>Draft Genome of Tanacetum Coccineum: Genomic Comparison of Closely Related Tanacetum-Family Plants.</title>
        <authorList>
            <person name="Yamashiro T."/>
            <person name="Shiraishi A."/>
            <person name="Nakayama K."/>
            <person name="Satake H."/>
        </authorList>
    </citation>
    <scope>NUCLEOTIDE SEQUENCE</scope>
</reference>
<dbReference type="EMBL" id="BQNB010020270">
    <property type="protein sequence ID" value="GJT94178.1"/>
    <property type="molecule type" value="Genomic_DNA"/>
</dbReference>
<comment type="caution">
    <text evidence="2">The sequence shown here is derived from an EMBL/GenBank/DDBJ whole genome shotgun (WGS) entry which is preliminary data.</text>
</comment>
<reference evidence="2" key="2">
    <citation type="submission" date="2022-01" db="EMBL/GenBank/DDBJ databases">
        <authorList>
            <person name="Yamashiro T."/>
            <person name="Shiraishi A."/>
            <person name="Satake H."/>
            <person name="Nakayama K."/>
        </authorList>
    </citation>
    <scope>NUCLEOTIDE SEQUENCE</scope>
</reference>
<feature type="region of interest" description="Disordered" evidence="1">
    <location>
        <begin position="74"/>
        <end position="93"/>
    </location>
</feature>